<feature type="transmembrane region" description="Helical" evidence="1">
    <location>
        <begin position="252"/>
        <end position="274"/>
    </location>
</feature>
<feature type="transmembrane region" description="Helical" evidence="1">
    <location>
        <begin position="190"/>
        <end position="217"/>
    </location>
</feature>
<organism evidence="2 3">
    <name type="scientific">Faunimonas pinastri</name>
    <dbReference type="NCBI Taxonomy" id="1855383"/>
    <lineage>
        <taxon>Bacteria</taxon>
        <taxon>Pseudomonadati</taxon>
        <taxon>Pseudomonadota</taxon>
        <taxon>Alphaproteobacteria</taxon>
        <taxon>Hyphomicrobiales</taxon>
        <taxon>Afifellaceae</taxon>
        <taxon>Faunimonas</taxon>
    </lineage>
</organism>
<reference evidence="2 3" key="1">
    <citation type="submission" date="2016-10" db="EMBL/GenBank/DDBJ databases">
        <authorList>
            <person name="de Groot N.N."/>
        </authorList>
    </citation>
    <scope>NUCLEOTIDE SEQUENCE [LARGE SCALE GENOMIC DNA]</scope>
    <source>
        <strain evidence="2 3">A52C2</strain>
    </source>
</reference>
<feature type="transmembrane region" description="Helical" evidence="1">
    <location>
        <begin position="59"/>
        <end position="77"/>
    </location>
</feature>
<feature type="transmembrane region" description="Helical" evidence="1">
    <location>
        <begin position="25"/>
        <end position="47"/>
    </location>
</feature>
<dbReference type="STRING" id="1855383.SAMN05216548_109167"/>
<keyword evidence="1" id="KW-0812">Transmembrane</keyword>
<dbReference type="InterPro" id="IPR010645">
    <property type="entry name" value="MFS_4"/>
</dbReference>
<feature type="transmembrane region" description="Helical" evidence="1">
    <location>
        <begin position="312"/>
        <end position="334"/>
    </location>
</feature>
<proteinExistence type="predicted"/>
<keyword evidence="1" id="KW-0472">Membrane</keyword>
<name>A0A1H9KDJ6_9HYPH</name>
<feature type="transmembrane region" description="Helical" evidence="1">
    <location>
        <begin position="229"/>
        <end position="245"/>
    </location>
</feature>
<dbReference type="PANTHER" id="PTHR23537:SF1">
    <property type="entry name" value="SUGAR TRANSPORTER"/>
    <property type="match status" value="1"/>
</dbReference>
<feature type="transmembrane region" description="Helical" evidence="1">
    <location>
        <begin position="280"/>
        <end position="300"/>
    </location>
</feature>
<gene>
    <name evidence="2" type="ORF">SAMN05216548_109167</name>
</gene>
<sequence length="378" mass="38157">MAVAMGVGRFYYTPLLPLMQHETGFGAQTAGLIASANFAGYLAGSILASFIPAGRARLWTFRIGILASIATTIAMGFTDNLTAWLILRAISGVASALGMILAAGIAAQALTSIGEAGRVGWLFSGVGTGIALSGMLVHFASGWLDASRLWIAAGVACLIVTPVIFAEVGDRELPGRAVTGARPRRAPRPLSFWPLLAAYSLEGLGYSVFATFIVAIVKSRPGLSAMGDWVWVVAGLAGLPSCVLWPRLGERVGFAVALLLAFLAQIVGVLLPALTASAGGALAGAVLFGGTFLAISTLTVPLGRHGLNGRGFAVLTAGFSIGQMLGPTLAARVIAGPGGYSAALIGSAAVLGVGVVCLVAAMLRSGAATTGEAAVPPA</sequence>
<protein>
    <submittedName>
        <fullName evidence="2">Predicted arabinose efflux permease, MFS family</fullName>
    </submittedName>
</protein>
<feature type="transmembrane region" description="Helical" evidence="1">
    <location>
        <begin position="149"/>
        <end position="169"/>
    </location>
</feature>
<dbReference type="AlphaFoldDB" id="A0A1H9KDJ6"/>
<dbReference type="SUPFAM" id="SSF103473">
    <property type="entry name" value="MFS general substrate transporter"/>
    <property type="match status" value="1"/>
</dbReference>
<feature type="transmembrane region" description="Helical" evidence="1">
    <location>
        <begin position="83"/>
        <end position="107"/>
    </location>
</feature>
<keyword evidence="1" id="KW-1133">Transmembrane helix</keyword>
<dbReference type="EMBL" id="FOFG01000009">
    <property type="protein sequence ID" value="SEQ97220.1"/>
    <property type="molecule type" value="Genomic_DNA"/>
</dbReference>
<evidence type="ECO:0000313" key="2">
    <source>
        <dbReference type="EMBL" id="SEQ97220.1"/>
    </source>
</evidence>
<dbReference type="GO" id="GO:0005886">
    <property type="term" value="C:plasma membrane"/>
    <property type="evidence" value="ECO:0007669"/>
    <property type="project" value="TreeGrafter"/>
</dbReference>
<feature type="transmembrane region" description="Helical" evidence="1">
    <location>
        <begin position="119"/>
        <end position="143"/>
    </location>
</feature>
<feature type="transmembrane region" description="Helical" evidence="1">
    <location>
        <begin position="340"/>
        <end position="363"/>
    </location>
</feature>
<evidence type="ECO:0000313" key="3">
    <source>
        <dbReference type="Proteomes" id="UP000199647"/>
    </source>
</evidence>
<keyword evidence="3" id="KW-1185">Reference proteome</keyword>
<evidence type="ECO:0000256" key="1">
    <source>
        <dbReference type="SAM" id="Phobius"/>
    </source>
</evidence>
<dbReference type="InterPro" id="IPR036259">
    <property type="entry name" value="MFS_trans_sf"/>
</dbReference>
<accession>A0A1H9KDJ6</accession>
<dbReference type="PANTHER" id="PTHR23537">
    <property type="match status" value="1"/>
</dbReference>
<dbReference type="Gene3D" id="1.20.1250.20">
    <property type="entry name" value="MFS general substrate transporter like domains"/>
    <property type="match status" value="2"/>
</dbReference>
<dbReference type="Pfam" id="PF06779">
    <property type="entry name" value="MFS_4"/>
    <property type="match status" value="1"/>
</dbReference>
<dbReference type="Proteomes" id="UP000199647">
    <property type="component" value="Unassembled WGS sequence"/>
</dbReference>